<evidence type="ECO:0000313" key="1">
    <source>
        <dbReference type="EMBL" id="KOR90804.1"/>
    </source>
</evidence>
<accession>A0A0M1P9Z8</accession>
<organism evidence="1 2">
    <name type="scientific">Paenibacillus solani</name>
    <dbReference type="NCBI Taxonomy" id="1705565"/>
    <lineage>
        <taxon>Bacteria</taxon>
        <taxon>Bacillati</taxon>
        <taxon>Bacillota</taxon>
        <taxon>Bacilli</taxon>
        <taxon>Bacillales</taxon>
        <taxon>Paenibacillaceae</taxon>
        <taxon>Paenibacillus</taxon>
    </lineage>
</organism>
<reference evidence="2" key="1">
    <citation type="submission" date="2015-08" db="EMBL/GenBank/DDBJ databases">
        <title>Genome sequencing project for genomic taxonomy and phylogenomics of Bacillus-like bacteria.</title>
        <authorList>
            <person name="Liu B."/>
            <person name="Wang J."/>
            <person name="Zhu Y."/>
            <person name="Liu G."/>
            <person name="Chen Q."/>
            <person name="Chen Z."/>
            <person name="Lan J."/>
            <person name="Che J."/>
            <person name="Ge C."/>
            <person name="Shi H."/>
            <person name="Pan Z."/>
            <person name="Liu X."/>
        </authorList>
    </citation>
    <scope>NUCLEOTIDE SEQUENCE [LARGE SCALE GENOMIC DNA]</scope>
    <source>
        <strain evidence="2">FJAT-22460</strain>
    </source>
</reference>
<evidence type="ECO:0000313" key="2">
    <source>
        <dbReference type="Proteomes" id="UP000036932"/>
    </source>
</evidence>
<protein>
    <submittedName>
        <fullName evidence="1">Uncharacterized protein</fullName>
    </submittedName>
</protein>
<name>A0A0M1P9Z8_9BACL</name>
<comment type="caution">
    <text evidence="1">The sequence shown here is derived from an EMBL/GenBank/DDBJ whole genome shotgun (WGS) entry which is preliminary data.</text>
</comment>
<keyword evidence="2" id="KW-1185">Reference proteome</keyword>
<dbReference type="PATRIC" id="fig|1705565.3.peg.4975"/>
<sequence length="241" mass="28162">MSNQAWLENIDEGHTVFLSEPYFHQLDNIYRRVKWENEKWYVFDGSSKIAAKAVITKMMKDLESNPDALFHHKNNDLYFETFDHNIRKLNRITEEMHYFRNTLNSYSGAPESLDDMITLASEHKWKLFSAKFHRYNYDGINSAYNVKFISANGRFEAVYNTETAAIVTDPVNMGTYNYAPGSLNPIKYYKHNLYDLIPWKTWGNVDGVSYADIINLESTHGTVEQKTNTKNVEQWIANKTN</sequence>
<proteinExistence type="predicted"/>
<dbReference type="Proteomes" id="UP000036932">
    <property type="component" value="Unassembled WGS sequence"/>
</dbReference>
<gene>
    <name evidence="1" type="ORF">AM231_14655</name>
</gene>
<dbReference type="AlphaFoldDB" id="A0A0M1P9Z8"/>
<dbReference type="EMBL" id="LIUT01000001">
    <property type="protein sequence ID" value="KOR90804.1"/>
    <property type="molecule type" value="Genomic_DNA"/>
</dbReference>